<dbReference type="AlphaFoldDB" id="A0A6B1ILZ8"/>
<keyword evidence="1" id="KW-0472">Membrane</keyword>
<evidence type="ECO:0000313" key="2">
    <source>
        <dbReference type="EMBL" id="MYL16175.1"/>
    </source>
</evidence>
<proteinExistence type="predicted"/>
<name>A0A6B1ILZ8_9EURY</name>
<comment type="caution">
    <text evidence="2">The sequence shown here is derived from an EMBL/GenBank/DDBJ whole genome shotgun (WGS) entry which is preliminary data.</text>
</comment>
<evidence type="ECO:0000256" key="1">
    <source>
        <dbReference type="SAM" id="Phobius"/>
    </source>
</evidence>
<keyword evidence="1" id="KW-1133">Transmembrane helix</keyword>
<evidence type="ECO:0000313" key="3">
    <source>
        <dbReference type="Proteomes" id="UP000460194"/>
    </source>
</evidence>
<dbReference type="RefSeq" id="WP_159368832.1">
    <property type="nucleotide sequence ID" value="NZ_WMEO01000007.1"/>
</dbReference>
<organism evidence="2 3">
    <name type="scientific">Halorubrum distributum</name>
    <dbReference type="NCBI Taxonomy" id="29283"/>
    <lineage>
        <taxon>Archaea</taxon>
        <taxon>Methanobacteriati</taxon>
        <taxon>Methanobacteriota</taxon>
        <taxon>Stenosarchaea group</taxon>
        <taxon>Halobacteria</taxon>
        <taxon>Halobacteriales</taxon>
        <taxon>Haloferacaceae</taxon>
        <taxon>Halorubrum</taxon>
        <taxon>Halorubrum distributum group</taxon>
    </lineage>
</organism>
<feature type="transmembrane region" description="Helical" evidence="1">
    <location>
        <begin position="6"/>
        <end position="31"/>
    </location>
</feature>
<accession>A0A6B1ILZ8</accession>
<dbReference type="EMBL" id="WMEO01000007">
    <property type="protein sequence ID" value="MYL16175.1"/>
    <property type="molecule type" value="Genomic_DNA"/>
</dbReference>
<keyword evidence="1" id="KW-0812">Transmembrane</keyword>
<sequence>MPDLGLLVSVVEALGVWVAASTAAFLLHLLIGISTVGLAEVRSQLAEFRREVGFVGIALHVVSGGLLNRGAKSDV</sequence>
<dbReference type="Proteomes" id="UP000460194">
    <property type="component" value="Unassembled WGS sequence"/>
</dbReference>
<protein>
    <submittedName>
        <fullName evidence="2">Uncharacterized protein</fullName>
    </submittedName>
</protein>
<reference evidence="2 3" key="1">
    <citation type="submission" date="2019-11" db="EMBL/GenBank/DDBJ databases">
        <title>Genome sequences of 17 halophilic strains isolated from different environments.</title>
        <authorList>
            <person name="Furrow R.E."/>
        </authorList>
    </citation>
    <scope>NUCLEOTIDE SEQUENCE [LARGE SCALE GENOMIC DNA]</scope>
    <source>
        <strain evidence="2 3">22517_05_Cabo</strain>
    </source>
</reference>
<gene>
    <name evidence="2" type="ORF">GLW36_05870</name>
</gene>